<keyword evidence="2" id="KW-1185">Reference proteome</keyword>
<comment type="caution">
    <text evidence="1">The sequence shown here is derived from an EMBL/GenBank/DDBJ whole genome shotgun (WGS) entry which is preliminary data.</text>
</comment>
<dbReference type="EMBL" id="JAWHQM010000006">
    <property type="protein sequence ID" value="KAK5627977.1"/>
    <property type="molecule type" value="Genomic_DNA"/>
</dbReference>
<reference evidence="1 2" key="1">
    <citation type="submission" date="2023-10" db="EMBL/GenBank/DDBJ databases">
        <title>Draft genome sequence of Xylaria bambusicola isolate GMP-LS, the root and basal stem rot pathogen of sugarcane in Indonesia.</title>
        <authorList>
            <person name="Selvaraj P."/>
            <person name="Muralishankar V."/>
            <person name="Muruganantham S."/>
            <person name="Sp S."/>
            <person name="Haryani S."/>
            <person name="Lau K.J.X."/>
            <person name="Naqvi N.I."/>
        </authorList>
    </citation>
    <scope>NUCLEOTIDE SEQUENCE [LARGE SCALE GENOMIC DNA]</scope>
    <source>
        <strain evidence="1">GMP-LS</strain>
    </source>
</reference>
<dbReference type="Proteomes" id="UP001305414">
    <property type="component" value="Unassembled WGS sequence"/>
</dbReference>
<name>A0AAN7Z324_9PEZI</name>
<sequence length="109" mass="12521">MASEVRFRLEGVFYGWPPDRGMRYRGTFSFTNTPVLYRIRILVSATAESNEGQRIRYLTAPQHPQRAAETNHDPFLGLPLAFDTDSCWTLESRALSSLWSWGQVRALLN</sequence>
<proteinExistence type="predicted"/>
<dbReference type="AlphaFoldDB" id="A0AAN7Z324"/>
<accession>A0AAN7Z324</accession>
<evidence type="ECO:0000313" key="1">
    <source>
        <dbReference type="EMBL" id="KAK5627977.1"/>
    </source>
</evidence>
<protein>
    <submittedName>
        <fullName evidence="1">Uncharacterized protein</fullName>
    </submittedName>
</protein>
<gene>
    <name evidence="1" type="ORF">RRF57_003692</name>
</gene>
<evidence type="ECO:0000313" key="2">
    <source>
        <dbReference type="Proteomes" id="UP001305414"/>
    </source>
</evidence>
<organism evidence="1 2">
    <name type="scientific">Xylaria bambusicola</name>
    <dbReference type="NCBI Taxonomy" id="326684"/>
    <lineage>
        <taxon>Eukaryota</taxon>
        <taxon>Fungi</taxon>
        <taxon>Dikarya</taxon>
        <taxon>Ascomycota</taxon>
        <taxon>Pezizomycotina</taxon>
        <taxon>Sordariomycetes</taxon>
        <taxon>Xylariomycetidae</taxon>
        <taxon>Xylariales</taxon>
        <taxon>Xylariaceae</taxon>
        <taxon>Xylaria</taxon>
    </lineage>
</organism>